<dbReference type="PRINTS" id="PR00040">
    <property type="entry name" value="HTHMERR"/>
</dbReference>
<dbReference type="SUPFAM" id="SSF46955">
    <property type="entry name" value="Putative DNA-binding domain"/>
    <property type="match status" value="1"/>
</dbReference>
<dbReference type="Gene3D" id="1.10.1660.10">
    <property type="match status" value="1"/>
</dbReference>
<dbReference type="RefSeq" id="WP_189408517.1">
    <property type="nucleotide sequence ID" value="NZ_BMXP01000016.1"/>
</dbReference>
<dbReference type="InterPro" id="IPR047057">
    <property type="entry name" value="MerR_fam"/>
</dbReference>
<keyword evidence="2" id="KW-0238">DNA-binding</keyword>
<gene>
    <name evidence="6" type="ORF">GCM10007391_34530</name>
</gene>
<dbReference type="AlphaFoldDB" id="A0A918N2E3"/>
<protein>
    <submittedName>
        <fullName evidence="6">Heavy metal-responsive transcriptional regulator</fullName>
    </submittedName>
</protein>
<dbReference type="GO" id="GO:0003677">
    <property type="term" value="F:DNA binding"/>
    <property type="evidence" value="ECO:0007669"/>
    <property type="project" value="UniProtKB-KW"/>
</dbReference>
<evidence type="ECO:0000256" key="2">
    <source>
        <dbReference type="ARBA" id="ARBA00023125"/>
    </source>
</evidence>
<organism evidence="6 7">
    <name type="scientific">Alteromonas halophila</name>
    <dbReference type="NCBI Taxonomy" id="516698"/>
    <lineage>
        <taxon>Bacteria</taxon>
        <taxon>Pseudomonadati</taxon>
        <taxon>Pseudomonadota</taxon>
        <taxon>Gammaproteobacteria</taxon>
        <taxon>Alteromonadales</taxon>
        <taxon>Alteromonadaceae</taxon>
        <taxon>Alteromonas/Salinimonas group</taxon>
        <taxon>Alteromonas</taxon>
    </lineage>
</organism>
<sequence length="142" mass="16226">MTVNEIAMSLATTADTVRYYTRLGLVTPGKSDNGYKFYSNNDQSRLRFILSARQLGFSVKDIKQILQEADHGKSACPLVRKLIKARLDETEKQFQEMLQLRKRMKSALKQWDEMADKAPTSHMVCHLIENVNSSDIGEVQDE</sequence>
<dbReference type="InterPro" id="IPR015358">
    <property type="entry name" value="Tscrpt_reg_MerR_DNA-bd"/>
</dbReference>
<dbReference type="InterPro" id="IPR000551">
    <property type="entry name" value="MerR-type_HTH_dom"/>
</dbReference>
<keyword evidence="1" id="KW-0805">Transcription regulation</keyword>
<dbReference type="EMBL" id="BMXP01000016">
    <property type="protein sequence ID" value="GGW97610.1"/>
    <property type="molecule type" value="Genomic_DNA"/>
</dbReference>
<evidence type="ECO:0000313" key="7">
    <source>
        <dbReference type="Proteomes" id="UP000631300"/>
    </source>
</evidence>
<reference evidence="6" key="1">
    <citation type="journal article" date="2014" name="Int. J. Syst. Evol. Microbiol.">
        <title>Complete genome sequence of Corynebacterium casei LMG S-19264T (=DSM 44701T), isolated from a smear-ripened cheese.</title>
        <authorList>
            <consortium name="US DOE Joint Genome Institute (JGI-PGF)"/>
            <person name="Walter F."/>
            <person name="Albersmeier A."/>
            <person name="Kalinowski J."/>
            <person name="Ruckert C."/>
        </authorList>
    </citation>
    <scope>NUCLEOTIDE SEQUENCE</scope>
    <source>
        <strain evidence="6">KCTC 22164</strain>
    </source>
</reference>
<dbReference type="CDD" id="cd04787">
    <property type="entry name" value="HTH_HMRTR_unk"/>
    <property type="match status" value="1"/>
</dbReference>
<keyword evidence="4" id="KW-0175">Coiled coil</keyword>
<proteinExistence type="predicted"/>
<dbReference type="Pfam" id="PF09278">
    <property type="entry name" value="MerR-DNA-bind"/>
    <property type="match status" value="1"/>
</dbReference>
<evidence type="ECO:0000256" key="4">
    <source>
        <dbReference type="SAM" id="Coils"/>
    </source>
</evidence>
<dbReference type="PANTHER" id="PTHR30204">
    <property type="entry name" value="REDOX-CYCLING DRUG-SENSING TRANSCRIPTIONAL ACTIVATOR SOXR"/>
    <property type="match status" value="1"/>
</dbReference>
<reference evidence="6" key="2">
    <citation type="submission" date="2020-09" db="EMBL/GenBank/DDBJ databases">
        <authorList>
            <person name="Sun Q."/>
            <person name="Kim S."/>
        </authorList>
    </citation>
    <scope>NUCLEOTIDE SEQUENCE</scope>
    <source>
        <strain evidence="6">KCTC 22164</strain>
    </source>
</reference>
<dbReference type="SMART" id="SM00422">
    <property type="entry name" value="HTH_MERR"/>
    <property type="match status" value="1"/>
</dbReference>
<dbReference type="GO" id="GO:0003700">
    <property type="term" value="F:DNA-binding transcription factor activity"/>
    <property type="evidence" value="ECO:0007669"/>
    <property type="project" value="InterPro"/>
</dbReference>
<dbReference type="PROSITE" id="PS50937">
    <property type="entry name" value="HTH_MERR_2"/>
    <property type="match status" value="1"/>
</dbReference>
<dbReference type="Proteomes" id="UP000631300">
    <property type="component" value="Unassembled WGS sequence"/>
</dbReference>
<evidence type="ECO:0000256" key="3">
    <source>
        <dbReference type="ARBA" id="ARBA00023163"/>
    </source>
</evidence>
<feature type="domain" description="HTH merR-type" evidence="5">
    <location>
        <begin position="1"/>
        <end position="68"/>
    </location>
</feature>
<name>A0A918N2E3_9ALTE</name>
<keyword evidence="3" id="KW-0804">Transcription</keyword>
<evidence type="ECO:0000256" key="1">
    <source>
        <dbReference type="ARBA" id="ARBA00023015"/>
    </source>
</evidence>
<evidence type="ECO:0000313" key="6">
    <source>
        <dbReference type="EMBL" id="GGW97610.1"/>
    </source>
</evidence>
<dbReference type="InterPro" id="IPR009061">
    <property type="entry name" value="DNA-bd_dom_put_sf"/>
</dbReference>
<evidence type="ECO:0000259" key="5">
    <source>
        <dbReference type="PROSITE" id="PS50937"/>
    </source>
</evidence>
<keyword evidence="7" id="KW-1185">Reference proteome</keyword>
<comment type="caution">
    <text evidence="6">The sequence shown here is derived from an EMBL/GenBank/DDBJ whole genome shotgun (WGS) entry which is preliminary data.</text>
</comment>
<feature type="coiled-coil region" evidence="4">
    <location>
        <begin position="80"/>
        <end position="107"/>
    </location>
</feature>
<accession>A0A918N2E3</accession>
<dbReference type="PANTHER" id="PTHR30204:SF94">
    <property type="entry name" value="HEAVY METAL-DEPENDENT TRANSCRIPTIONAL REGULATOR HI_0293-RELATED"/>
    <property type="match status" value="1"/>
</dbReference>